<dbReference type="PANTHER" id="PTHR10336">
    <property type="entry name" value="PHOSPHOINOSITIDE-SPECIFIC PHOSPHOLIPASE C FAMILY PROTEIN"/>
    <property type="match status" value="1"/>
</dbReference>
<dbReference type="OrthoDB" id="269822at2759"/>
<accession>A0A8E0RSN0</accession>
<keyword evidence="2" id="KW-1185">Reference proteome</keyword>
<dbReference type="Proteomes" id="UP000728185">
    <property type="component" value="Unassembled WGS sequence"/>
</dbReference>
<protein>
    <submittedName>
        <fullName evidence="1">1-phosphatidylinositol 4 5-bisphosphate phosphodiesterase eta-1</fullName>
    </submittedName>
</protein>
<gene>
    <name evidence="1" type="ORF">FBUS_07451</name>
</gene>
<sequence length="219" mass="23817">MLLCYGCPFPSSTFPVHITEIHDVQLGCSSRAAYSLTRRRQSSLTPSAQSSGSSSPALSVSNLGIAGTGTMPRSGLLSRIHSSSLYGSSACLNLTASTFTINHGPEFETLELLANSPEEANIWVTGLKCLMTGAQDPHVLEERQKSRDRWLQRVFNGADHGQTGYLSEFEALRLIRSLNPHLSATHLRQQLKVGLKHIAVVQFHICNTSHTDACQKGLS</sequence>
<dbReference type="GO" id="GO:0004435">
    <property type="term" value="F:phosphatidylinositol-4,5-bisphosphate phospholipase C activity"/>
    <property type="evidence" value="ECO:0007669"/>
    <property type="project" value="TreeGrafter"/>
</dbReference>
<name>A0A8E0RSN0_9TREM</name>
<dbReference type="AlphaFoldDB" id="A0A8E0RSN0"/>
<dbReference type="Gene3D" id="2.30.29.30">
    <property type="entry name" value="Pleckstrin-homology domain (PH domain)/Phosphotyrosine-binding domain (PTB)"/>
    <property type="match status" value="1"/>
</dbReference>
<dbReference type="InterPro" id="IPR011993">
    <property type="entry name" value="PH-like_dom_sf"/>
</dbReference>
<proteinExistence type="predicted"/>
<dbReference type="GO" id="GO:0046488">
    <property type="term" value="P:phosphatidylinositol metabolic process"/>
    <property type="evidence" value="ECO:0007669"/>
    <property type="project" value="TreeGrafter"/>
</dbReference>
<dbReference type="InterPro" id="IPR001192">
    <property type="entry name" value="PI-PLC_fam"/>
</dbReference>
<dbReference type="EMBL" id="LUCM01009660">
    <property type="protein sequence ID" value="KAA0186587.1"/>
    <property type="molecule type" value="Genomic_DNA"/>
</dbReference>
<evidence type="ECO:0000313" key="1">
    <source>
        <dbReference type="EMBL" id="KAA0186587.1"/>
    </source>
</evidence>
<reference evidence="1" key="1">
    <citation type="submission" date="2019-05" db="EMBL/GenBank/DDBJ databases">
        <title>Annotation for the trematode Fasciolopsis buski.</title>
        <authorList>
            <person name="Choi Y.-J."/>
        </authorList>
    </citation>
    <scope>NUCLEOTIDE SEQUENCE</scope>
    <source>
        <strain evidence="1">HT</strain>
        <tissue evidence="1">Whole worm</tissue>
    </source>
</reference>
<organism evidence="1 2">
    <name type="scientific">Fasciolopsis buskii</name>
    <dbReference type="NCBI Taxonomy" id="27845"/>
    <lineage>
        <taxon>Eukaryota</taxon>
        <taxon>Metazoa</taxon>
        <taxon>Spiralia</taxon>
        <taxon>Lophotrochozoa</taxon>
        <taxon>Platyhelminthes</taxon>
        <taxon>Trematoda</taxon>
        <taxon>Digenea</taxon>
        <taxon>Plagiorchiida</taxon>
        <taxon>Echinostomata</taxon>
        <taxon>Echinostomatoidea</taxon>
        <taxon>Fasciolidae</taxon>
        <taxon>Fasciolopsis</taxon>
    </lineage>
</organism>
<dbReference type="PANTHER" id="PTHR10336:SF196">
    <property type="entry name" value="PHOSPHOINOSITIDE PHOSPHOLIPASE C"/>
    <property type="match status" value="1"/>
</dbReference>
<evidence type="ECO:0000313" key="2">
    <source>
        <dbReference type="Proteomes" id="UP000728185"/>
    </source>
</evidence>
<dbReference type="GO" id="GO:0007214">
    <property type="term" value="P:gamma-aminobutyric acid signaling pathway"/>
    <property type="evidence" value="ECO:0007669"/>
    <property type="project" value="TreeGrafter"/>
</dbReference>
<dbReference type="GO" id="GO:0048015">
    <property type="term" value="P:phosphatidylinositol-mediated signaling"/>
    <property type="evidence" value="ECO:0007669"/>
    <property type="project" value="TreeGrafter"/>
</dbReference>
<dbReference type="GO" id="GO:0051209">
    <property type="term" value="P:release of sequestered calcium ion into cytosol"/>
    <property type="evidence" value="ECO:0007669"/>
    <property type="project" value="TreeGrafter"/>
</dbReference>
<dbReference type="SUPFAM" id="SSF50729">
    <property type="entry name" value="PH domain-like"/>
    <property type="match status" value="1"/>
</dbReference>
<dbReference type="GO" id="GO:0032228">
    <property type="term" value="P:regulation of synaptic transmission, GABAergic"/>
    <property type="evidence" value="ECO:0007669"/>
    <property type="project" value="TreeGrafter"/>
</dbReference>
<comment type="caution">
    <text evidence="1">The sequence shown here is derived from an EMBL/GenBank/DDBJ whole genome shotgun (WGS) entry which is preliminary data.</text>
</comment>